<evidence type="ECO:0000313" key="2">
    <source>
        <dbReference type="EMBL" id="MBB3893688.1"/>
    </source>
</evidence>
<keyword evidence="1" id="KW-0732">Signal</keyword>
<dbReference type="PANTHER" id="PTHR40590:SF1">
    <property type="entry name" value="CYTOPLASMIC PROTEIN"/>
    <property type="match status" value="1"/>
</dbReference>
<feature type="signal peptide" evidence="1">
    <location>
        <begin position="1"/>
        <end position="22"/>
    </location>
</feature>
<dbReference type="PANTHER" id="PTHR40590">
    <property type="entry name" value="CYTOPLASMIC PROTEIN-RELATED"/>
    <property type="match status" value="1"/>
</dbReference>
<dbReference type="InterPro" id="IPR002816">
    <property type="entry name" value="TraB/PrgY/GumN_fam"/>
</dbReference>
<dbReference type="CDD" id="cd14789">
    <property type="entry name" value="Tiki"/>
    <property type="match status" value="1"/>
</dbReference>
<reference evidence="2 3" key="1">
    <citation type="submission" date="2020-08" db="EMBL/GenBank/DDBJ databases">
        <title>Genomic Encyclopedia of Type Strains, Phase IV (KMG-IV): sequencing the most valuable type-strain genomes for metagenomic binning, comparative biology and taxonomic classification.</title>
        <authorList>
            <person name="Goeker M."/>
        </authorList>
    </citation>
    <scope>NUCLEOTIDE SEQUENCE [LARGE SCALE GENOMIC DNA]</scope>
    <source>
        <strain evidence="2 3">DSM 21793</strain>
    </source>
</reference>
<gene>
    <name evidence="2" type="ORF">GGQ61_004441</name>
</gene>
<name>A0A840A5P7_9CAUL</name>
<sequence>MTQRLLGALAGLLLAGCSVAEAEARPPVWTVRDADSELVIFGSVHVLPPGLDWRPAALDAALAKADDVWFELPIDPASEAKVAQLAAANGMLPQGQSLSALLSPEGRARLAAAVADLGVSMAVLDRLEPWFAEVVLAGAQFQKAGADASSGVEKTLSASAPASAQRRAFESPEEQIAIFDAAPLAQQIASLEQSLVELNENPKAYDELIAHWMAGDLRALDEDVLGPLRTAAPGLYARLVTERNERWLETLKTRLDGSGRTVVVVGVGHLVGEGGLPARLRALGYSVEGP</sequence>
<comment type="caution">
    <text evidence="2">The sequence shown here is derived from an EMBL/GenBank/DDBJ whole genome shotgun (WGS) entry which is preliminary data.</text>
</comment>
<dbReference type="Pfam" id="PF01963">
    <property type="entry name" value="TraB_PrgY_gumN"/>
    <property type="match status" value="1"/>
</dbReference>
<dbReference type="RefSeq" id="WP_183777178.1">
    <property type="nucleotide sequence ID" value="NZ_JACIDK010000018.1"/>
</dbReference>
<feature type="chain" id="PRO_5032996727" description="TraB/GumN family protein" evidence="1">
    <location>
        <begin position="23"/>
        <end position="290"/>
    </location>
</feature>
<evidence type="ECO:0000256" key="1">
    <source>
        <dbReference type="SAM" id="SignalP"/>
    </source>
</evidence>
<protein>
    <recommendedName>
        <fullName evidence="4">TraB/GumN family protein</fullName>
    </recommendedName>
</protein>
<evidence type="ECO:0008006" key="4">
    <source>
        <dbReference type="Google" id="ProtNLM"/>
    </source>
</evidence>
<keyword evidence="3" id="KW-1185">Reference proteome</keyword>
<dbReference type="EMBL" id="JACIDK010000018">
    <property type="protein sequence ID" value="MBB3893688.1"/>
    <property type="molecule type" value="Genomic_DNA"/>
</dbReference>
<dbReference type="AlphaFoldDB" id="A0A840A5P7"/>
<dbReference type="PROSITE" id="PS51257">
    <property type="entry name" value="PROKAR_LIPOPROTEIN"/>
    <property type="match status" value="1"/>
</dbReference>
<dbReference type="InterPro" id="IPR047111">
    <property type="entry name" value="YbaP-like"/>
</dbReference>
<dbReference type="Proteomes" id="UP000530564">
    <property type="component" value="Unassembled WGS sequence"/>
</dbReference>
<accession>A0A840A5P7</accession>
<evidence type="ECO:0000313" key="3">
    <source>
        <dbReference type="Proteomes" id="UP000530564"/>
    </source>
</evidence>
<proteinExistence type="predicted"/>
<organism evidence="2 3">
    <name type="scientific">Phenylobacterium haematophilum</name>
    <dbReference type="NCBI Taxonomy" id="98513"/>
    <lineage>
        <taxon>Bacteria</taxon>
        <taxon>Pseudomonadati</taxon>
        <taxon>Pseudomonadota</taxon>
        <taxon>Alphaproteobacteria</taxon>
        <taxon>Caulobacterales</taxon>
        <taxon>Caulobacteraceae</taxon>
        <taxon>Phenylobacterium</taxon>
    </lineage>
</organism>